<gene>
    <name evidence="3" type="ORF">GC722_10950</name>
</gene>
<evidence type="ECO:0000259" key="2">
    <source>
        <dbReference type="Pfam" id="PF13400"/>
    </source>
</evidence>
<proteinExistence type="predicted"/>
<dbReference type="RefSeq" id="WP_197430027.1">
    <property type="nucleotide sequence ID" value="NZ_WPCU01000007.1"/>
</dbReference>
<keyword evidence="4" id="KW-1185">Reference proteome</keyword>
<evidence type="ECO:0000256" key="1">
    <source>
        <dbReference type="SAM" id="Phobius"/>
    </source>
</evidence>
<keyword evidence="1" id="KW-0472">Membrane</keyword>
<reference evidence="3 4" key="1">
    <citation type="submission" date="2019-12" db="EMBL/GenBank/DDBJ databases">
        <title>Auraticoccus cholistani sp. nov., an actinomycete isolated from soil of Cholistan desert.</title>
        <authorList>
            <person name="Cheema M.T."/>
        </authorList>
    </citation>
    <scope>NUCLEOTIDE SEQUENCE [LARGE SCALE GENOMIC DNA]</scope>
    <source>
        <strain evidence="3 4">F435</strain>
    </source>
</reference>
<protein>
    <recommendedName>
        <fullName evidence="2">Putative Flp pilus-assembly TadG-like N-terminal domain-containing protein</fullName>
    </recommendedName>
</protein>
<evidence type="ECO:0000313" key="4">
    <source>
        <dbReference type="Proteomes" id="UP000435304"/>
    </source>
</evidence>
<dbReference type="AlphaFoldDB" id="A0A6A9UV32"/>
<comment type="caution">
    <text evidence="3">The sequence shown here is derived from an EMBL/GenBank/DDBJ whole genome shotgun (WGS) entry which is preliminary data.</text>
</comment>
<dbReference type="Proteomes" id="UP000435304">
    <property type="component" value="Unassembled WGS sequence"/>
</dbReference>
<dbReference type="Pfam" id="PF13400">
    <property type="entry name" value="Tad"/>
    <property type="match status" value="1"/>
</dbReference>
<sequence length="315" mass="32118">MQRLRDDRGAVNVVVALLMIPLIGFAAIAVDVAALWSDRQQLQTGADAAALAIAQDCARGSCGAPAETASTLTSANFGSGEATATVTTPSLSPSTGQVTVVTGTTRQHLFAPVLGFDASDVGARATARWGAPSGGTAVLPLAFSLCEFRAQTGGGMPSGTAERVILTTKTSGTGCTGPSGNVVPGGFGWLDTDLGSCGATGRIGARMSSDPGTSAPSGCSPADFEAVRGRTVLLPIFDEYGSSGTNAWYRVHAYAAFTVTGYHFTGQISWNGGPQCKGNDRCIKGYFTRFVDLDDAFESSPGAPDLGASLVSLTE</sequence>
<feature type="domain" description="Putative Flp pilus-assembly TadG-like N-terminal" evidence="2">
    <location>
        <begin position="9"/>
        <end position="52"/>
    </location>
</feature>
<feature type="transmembrane region" description="Helical" evidence="1">
    <location>
        <begin position="12"/>
        <end position="36"/>
    </location>
</feature>
<dbReference type="EMBL" id="WPCU01000007">
    <property type="protein sequence ID" value="MVA76538.1"/>
    <property type="molecule type" value="Genomic_DNA"/>
</dbReference>
<keyword evidence="1" id="KW-1133">Transmembrane helix</keyword>
<keyword evidence="1" id="KW-0812">Transmembrane</keyword>
<accession>A0A6A9UV32</accession>
<evidence type="ECO:0000313" key="3">
    <source>
        <dbReference type="EMBL" id="MVA76538.1"/>
    </source>
</evidence>
<organism evidence="3 4">
    <name type="scientific">Auraticoccus cholistanensis</name>
    <dbReference type="NCBI Taxonomy" id="2656650"/>
    <lineage>
        <taxon>Bacteria</taxon>
        <taxon>Bacillati</taxon>
        <taxon>Actinomycetota</taxon>
        <taxon>Actinomycetes</taxon>
        <taxon>Propionibacteriales</taxon>
        <taxon>Propionibacteriaceae</taxon>
        <taxon>Auraticoccus</taxon>
    </lineage>
</organism>
<dbReference type="InterPro" id="IPR028087">
    <property type="entry name" value="Tad_N"/>
</dbReference>
<name>A0A6A9UV32_9ACTN</name>